<dbReference type="Gene3D" id="1.10.510.10">
    <property type="entry name" value="Transferase(Phosphotransferase) domain 1"/>
    <property type="match status" value="1"/>
</dbReference>
<dbReference type="Gene3D" id="3.30.200.20">
    <property type="entry name" value="Phosphorylase Kinase, domain 1"/>
    <property type="match status" value="1"/>
</dbReference>
<keyword evidence="6 8" id="KW-0472">Membrane</keyword>
<feature type="chain" id="PRO_5043619845" description="Protein kinase domain-containing protein" evidence="9">
    <location>
        <begin position="30"/>
        <end position="630"/>
    </location>
</feature>
<dbReference type="EMBL" id="JAIWQS010000004">
    <property type="protein sequence ID" value="KAJ8768220.1"/>
    <property type="molecule type" value="Genomic_DNA"/>
</dbReference>
<evidence type="ECO:0000256" key="7">
    <source>
        <dbReference type="SAM" id="MobiDB-lite"/>
    </source>
</evidence>
<keyword evidence="4" id="KW-0677">Repeat</keyword>
<evidence type="ECO:0000256" key="8">
    <source>
        <dbReference type="SAM" id="Phobius"/>
    </source>
</evidence>
<evidence type="ECO:0000313" key="11">
    <source>
        <dbReference type="EMBL" id="KAJ8768220.1"/>
    </source>
</evidence>
<dbReference type="InterPro" id="IPR001245">
    <property type="entry name" value="Ser-Thr/Tyr_kinase_cat_dom"/>
</dbReference>
<gene>
    <name evidence="11" type="ORF">K2173_021160</name>
</gene>
<dbReference type="SUPFAM" id="SSF52058">
    <property type="entry name" value="L domain-like"/>
    <property type="match status" value="1"/>
</dbReference>
<sequence>MAFPVTTRVFPLLLLLLILSCYICRHAIAEHDEEREALYALKDSFNNSFLEENWFGPQCSEQLPQLWQGIRCLNGRVSEILLEGMGLNGAIESDALSSFTDLSVLSLKNNSISGNLLNFTSNQKLKQIDLSGNKFSGPISKSLLSLSLLVSLQLQNNNLSGPIPEFTVSSLRAFNVSNNNLNGKIPETPLMQSFGPGSYSNNYELCGPPTSKACPSKNDTADEENTSKSSKSSKSELPIMFLLFDIVGLLAVILLFFLYWKKSRKLKTKEGSDTNTYYDTEDVGLEESSKSFRNVESSQAHVAEEQRKLTFMEDEVYFELSDLLKAAAEGLPKGILGTSYKALMEGKPPVVVKRLKELRPLTIDEFTKQLHLIGSHNHPNLLPLLAYFCSKDEKLLVYDYAEKGNLFDRIHGERGRDRVPFRWSARLAAARGVARALEYLHNNNKKSSSSNAVVPHGNLKSTNVLLGDNDMVLVSDYGLTPLIAQPIAAQRMVAYQSPEYQTAKRVSKKSDIWSFGCLLLELLTGRVSAQSAPPGFKGVDLNNWVLRAVREEWTAEIFDTEISTQRRAVPEMLKLLQIAIRCCEELPDKRPEVREVVREVESLKTIGSSEDEEDLSTDQSLTDDSWTMSG</sequence>
<evidence type="ECO:0000256" key="4">
    <source>
        <dbReference type="ARBA" id="ARBA00022737"/>
    </source>
</evidence>
<protein>
    <recommendedName>
        <fullName evidence="10">Protein kinase domain-containing protein</fullName>
    </recommendedName>
</protein>
<keyword evidence="12" id="KW-1185">Reference proteome</keyword>
<feature type="region of interest" description="Disordered" evidence="7">
    <location>
        <begin position="210"/>
        <end position="231"/>
    </location>
</feature>
<dbReference type="PANTHER" id="PTHR48007:SF43">
    <property type="entry name" value="POLLEN RECEPTOR-LIKE KINASE 4"/>
    <property type="match status" value="1"/>
</dbReference>
<feature type="transmembrane region" description="Helical" evidence="8">
    <location>
        <begin position="237"/>
        <end position="260"/>
    </location>
</feature>
<feature type="signal peptide" evidence="9">
    <location>
        <begin position="1"/>
        <end position="29"/>
    </location>
</feature>
<organism evidence="11 12">
    <name type="scientific">Erythroxylum novogranatense</name>
    <dbReference type="NCBI Taxonomy" id="1862640"/>
    <lineage>
        <taxon>Eukaryota</taxon>
        <taxon>Viridiplantae</taxon>
        <taxon>Streptophyta</taxon>
        <taxon>Embryophyta</taxon>
        <taxon>Tracheophyta</taxon>
        <taxon>Spermatophyta</taxon>
        <taxon>Magnoliopsida</taxon>
        <taxon>eudicotyledons</taxon>
        <taxon>Gunneridae</taxon>
        <taxon>Pentapetalae</taxon>
        <taxon>rosids</taxon>
        <taxon>fabids</taxon>
        <taxon>Malpighiales</taxon>
        <taxon>Erythroxylaceae</taxon>
        <taxon>Erythroxylum</taxon>
    </lineage>
</organism>
<proteinExistence type="predicted"/>
<evidence type="ECO:0000256" key="6">
    <source>
        <dbReference type="ARBA" id="ARBA00023136"/>
    </source>
</evidence>
<evidence type="ECO:0000259" key="10">
    <source>
        <dbReference type="PROSITE" id="PS50011"/>
    </source>
</evidence>
<dbReference type="SUPFAM" id="SSF56112">
    <property type="entry name" value="Protein kinase-like (PK-like)"/>
    <property type="match status" value="1"/>
</dbReference>
<keyword evidence="3 8" id="KW-0812">Transmembrane</keyword>
<evidence type="ECO:0000256" key="2">
    <source>
        <dbReference type="ARBA" id="ARBA00022614"/>
    </source>
</evidence>
<accession>A0AAV8TMQ8</accession>
<feature type="domain" description="Protein kinase" evidence="10">
    <location>
        <begin position="325"/>
        <end position="603"/>
    </location>
</feature>
<comment type="caution">
    <text evidence="11">The sequence shown here is derived from an EMBL/GenBank/DDBJ whole genome shotgun (WGS) entry which is preliminary data.</text>
</comment>
<evidence type="ECO:0000256" key="1">
    <source>
        <dbReference type="ARBA" id="ARBA00004370"/>
    </source>
</evidence>
<dbReference type="GO" id="GO:0004672">
    <property type="term" value="F:protein kinase activity"/>
    <property type="evidence" value="ECO:0007669"/>
    <property type="project" value="InterPro"/>
</dbReference>
<feature type="region of interest" description="Disordered" evidence="7">
    <location>
        <begin position="604"/>
        <end position="630"/>
    </location>
</feature>
<dbReference type="GO" id="GO:0016020">
    <property type="term" value="C:membrane"/>
    <property type="evidence" value="ECO:0007669"/>
    <property type="project" value="UniProtKB-SubCell"/>
</dbReference>
<keyword evidence="2" id="KW-0433">Leucine-rich repeat</keyword>
<evidence type="ECO:0000256" key="5">
    <source>
        <dbReference type="ARBA" id="ARBA00022989"/>
    </source>
</evidence>
<dbReference type="InterPro" id="IPR032675">
    <property type="entry name" value="LRR_dom_sf"/>
</dbReference>
<dbReference type="InterPro" id="IPR000719">
    <property type="entry name" value="Prot_kinase_dom"/>
</dbReference>
<evidence type="ECO:0000256" key="3">
    <source>
        <dbReference type="ARBA" id="ARBA00022692"/>
    </source>
</evidence>
<dbReference type="InterPro" id="IPR046959">
    <property type="entry name" value="PRK1-6/SRF4-like"/>
</dbReference>
<dbReference type="PANTHER" id="PTHR48007">
    <property type="entry name" value="LEUCINE-RICH REPEAT RECEPTOR-LIKE PROTEIN KINASE PXC1"/>
    <property type="match status" value="1"/>
</dbReference>
<keyword evidence="9" id="KW-0732">Signal</keyword>
<evidence type="ECO:0000256" key="9">
    <source>
        <dbReference type="SAM" id="SignalP"/>
    </source>
</evidence>
<name>A0AAV8TMQ8_9ROSI</name>
<comment type="subcellular location">
    <subcellularLocation>
        <location evidence="1">Membrane</location>
    </subcellularLocation>
</comment>
<dbReference type="InterPro" id="IPR001611">
    <property type="entry name" value="Leu-rich_rpt"/>
</dbReference>
<dbReference type="PROSITE" id="PS50011">
    <property type="entry name" value="PROTEIN_KINASE_DOM"/>
    <property type="match status" value="1"/>
</dbReference>
<dbReference type="InterPro" id="IPR011009">
    <property type="entry name" value="Kinase-like_dom_sf"/>
</dbReference>
<evidence type="ECO:0000313" key="12">
    <source>
        <dbReference type="Proteomes" id="UP001159364"/>
    </source>
</evidence>
<dbReference type="AlphaFoldDB" id="A0AAV8TMQ8"/>
<dbReference type="Proteomes" id="UP001159364">
    <property type="component" value="Linkage Group LG04"/>
</dbReference>
<dbReference type="Pfam" id="PF07714">
    <property type="entry name" value="PK_Tyr_Ser-Thr"/>
    <property type="match status" value="1"/>
</dbReference>
<dbReference type="Pfam" id="PF00560">
    <property type="entry name" value="LRR_1"/>
    <property type="match status" value="2"/>
</dbReference>
<dbReference type="GO" id="GO:0005524">
    <property type="term" value="F:ATP binding"/>
    <property type="evidence" value="ECO:0007669"/>
    <property type="project" value="InterPro"/>
</dbReference>
<dbReference type="Gene3D" id="3.80.10.10">
    <property type="entry name" value="Ribonuclease Inhibitor"/>
    <property type="match status" value="1"/>
</dbReference>
<feature type="compositionally biased region" description="Low complexity" evidence="7">
    <location>
        <begin position="617"/>
        <end position="630"/>
    </location>
</feature>
<keyword evidence="5 8" id="KW-1133">Transmembrane helix</keyword>
<reference evidence="11 12" key="1">
    <citation type="submission" date="2021-09" db="EMBL/GenBank/DDBJ databases">
        <title>Genomic insights and catalytic innovation underlie evolution of tropane alkaloids biosynthesis.</title>
        <authorList>
            <person name="Wang Y.-J."/>
            <person name="Tian T."/>
            <person name="Huang J.-P."/>
            <person name="Huang S.-X."/>
        </authorList>
    </citation>
    <scope>NUCLEOTIDE SEQUENCE [LARGE SCALE GENOMIC DNA]</scope>
    <source>
        <strain evidence="11">KIB-2018</strain>
        <tissue evidence="11">Leaf</tissue>
    </source>
</reference>